<evidence type="ECO:0000313" key="11">
    <source>
        <dbReference type="EMBL" id="BBA18017.1"/>
    </source>
</evidence>
<feature type="domain" description="Tyrosine--tRNA ligase SYY-like C-terminal" evidence="10">
    <location>
        <begin position="361"/>
        <end position="426"/>
    </location>
</feature>
<dbReference type="RefSeq" id="WP_110548524.1">
    <property type="nucleotide sequence ID" value="NZ_AP014610.1"/>
</dbReference>
<gene>
    <name evidence="8 11" type="primary">tyrS</name>
    <name evidence="11" type="ORF">CPU2_541</name>
</gene>
<dbReference type="InterPro" id="IPR014729">
    <property type="entry name" value="Rossmann-like_a/b/a_fold"/>
</dbReference>
<comment type="catalytic activity">
    <reaction evidence="7 8">
        <text>tRNA(Tyr) + L-tyrosine + ATP = L-tyrosyl-tRNA(Tyr) + AMP + diphosphate + H(+)</text>
        <dbReference type="Rhea" id="RHEA:10220"/>
        <dbReference type="Rhea" id="RHEA-COMP:9706"/>
        <dbReference type="Rhea" id="RHEA-COMP:9707"/>
        <dbReference type="ChEBI" id="CHEBI:15378"/>
        <dbReference type="ChEBI" id="CHEBI:30616"/>
        <dbReference type="ChEBI" id="CHEBI:33019"/>
        <dbReference type="ChEBI" id="CHEBI:58315"/>
        <dbReference type="ChEBI" id="CHEBI:78442"/>
        <dbReference type="ChEBI" id="CHEBI:78536"/>
        <dbReference type="ChEBI" id="CHEBI:456215"/>
        <dbReference type="EC" id="6.1.1.1"/>
    </reaction>
</comment>
<dbReference type="InterPro" id="IPR024107">
    <property type="entry name" value="Tyr-tRNA-ligase_bac_1"/>
</dbReference>
<dbReference type="GO" id="GO:0004831">
    <property type="term" value="F:tyrosine-tRNA ligase activity"/>
    <property type="evidence" value="ECO:0007669"/>
    <property type="project" value="UniProtKB-UniRule"/>
</dbReference>
<dbReference type="InterPro" id="IPR002307">
    <property type="entry name" value="Tyr-tRNA-ligase"/>
</dbReference>
<evidence type="ECO:0000256" key="7">
    <source>
        <dbReference type="ARBA" id="ARBA00048248"/>
    </source>
</evidence>
<dbReference type="Pfam" id="PF00579">
    <property type="entry name" value="tRNA-synt_1b"/>
    <property type="match status" value="1"/>
</dbReference>
<sequence>MKNIIDELTWRGLIKNSVPGVEKQLKKTTTIYIGFDPTYDSLHIGSLLPIIILIHFQKMGHKSLILIGGATGFIGDPSGKYDPRIFLKKKTLQENIESIKKQLSKLLNSYSEKIEFINNFDWIKNISFLEFIRNIGKHFTINYMISKDSIKKRIQNNNKKYKGISFMEFTYTLIQGYDFFYLNKKKNCLLQVGGSDQWGNITTGIELIKKKTGKKAYGITFPLVTRTDGLKFGKSMQEGNIWLDHNRTSPYKFYQFWINISDIEIENFIKIYTFFSKKKIETLIFKHRKNPEKRLLQRKLASEITKWVHGKKSYEKVVKISHILFGKKYTNNLFSSLDEDILSSLYENIPHMLLPYKDFRKGIFLLDLLKKSNIFKSKSEANRALNLNSISINKKIIKKNILLKKENIIKKKYILLQFGKKNFFIIKIE</sequence>
<dbReference type="PROSITE" id="PS50889">
    <property type="entry name" value="S4"/>
    <property type="match status" value="1"/>
</dbReference>
<name>A0AAD1CM76_9FLAO</name>
<dbReference type="FunFam" id="1.10.240.10:FF:000001">
    <property type="entry name" value="Tyrosine--tRNA ligase"/>
    <property type="match status" value="1"/>
</dbReference>
<evidence type="ECO:0000256" key="6">
    <source>
        <dbReference type="ARBA" id="ARBA00023146"/>
    </source>
</evidence>
<dbReference type="NCBIfam" id="TIGR00234">
    <property type="entry name" value="tyrS"/>
    <property type="match status" value="1"/>
</dbReference>
<proteinExistence type="inferred from homology"/>
<dbReference type="PANTHER" id="PTHR11766:SF0">
    <property type="entry name" value="TYROSINE--TRNA LIGASE, MITOCHONDRIAL"/>
    <property type="match status" value="1"/>
</dbReference>
<evidence type="ECO:0000256" key="8">
    <source>
        <dbReference type="HAMAP-Rule" id="MF_02006"/>
    </source>
</evidence>
<dbReference type="GeneID" id="66556527"/>
<dbReference type="GO" id="GO:0003723">
    <property type="term" value="F:RNA binding"/>
    <property type="evidence" value="ECO:0007669"/>
    <property type="project" value="UniProtKB-KW"/>
</dbReference>
<dbReference type="PRINTS" id="PR01040">
    <property type="entry name" value="TRNASYNTHTYR"/>
</dbReference>
<dbReference type="Gene3D" id="3.10.290.10">
    <property type="entry name" value="RNA-binding S4 domain"/>
    <property type="match status" value="1"/>
</dbReference>
<keyword evidence="2 8" id="KW-0547">Nucleotide-binding</keyword>
<feature type="short sequence motif" description="'KMSKS' region" evidence="8">
    <location>
        <begin position="231"/>
        <end position="235"/>
    </location>
</feature>
<dbReference type="CDD" id="cd00805">
    <property type="entry name" value="TyrRS_core"/>
    <property type="match status" value="1"/>
</dbReference>
<dbReference type="EC" id="6.1.1.1" evidence="8"/>
<evidence type="ECO:0000313" key="12">
    <source>
        <dbReference type="Proteomes" id="UP000262607"/>
    </source>
</evidence>
<dbReference type="Gene3D" id="3.40.50.620">
    <property type="entry name" value="HUPs"/>
    <property type="match status" value="1"/>
</dbReference>
<comment type="subcellular location">
    <subcellularLocation>
        <location evidence="8">Cytoplasm</location>
    </subcellularLocation>
</comment>
<evidence type="ECO:0000256" key="2">
    <source>
        <dbReference type="ARBA" id="ARBA00022741"/>
    </source>
</evidence>
<accession>A0AAD1CM76</accession>
<evidence type="ECO:0000259" key="10">
    <source>
        <dbReference type="Pfam" id="PF22421"/>
    </source>
</evidence>
<feature type="binding site" evidence="8">
    <location>
        <position position="32"/>
    </location>
    <ligand>
        <name>L-tyrosine</name>
        <dbReference type="ChEBI" id="CHEBI:58315"/>
    </ligand>
</feature>
<keyword evidence="3 8" id="KW-0067">ATP-binding</keyword>
<comment type="function">
    <text evidence="8">Catalyzes the attachment of tyrosine to tRNA(Tyr) in a two-step reaction: tyrosine is first activated by ATP to form Tyr-AMP and then transferred to the acceptor end of tRNA(Tyr).</text>
</comment>
<comment type="similarity">
    <text evidence="8">Belongs to the class-I aminoacyl-tRNA synthetase family. TyrS type 1 subfamily.</text>
</comment>
<dbReference type="GO" id="GO:0005829">
    <property type="term" value="C:cytosol"/>
    <property type="evidence" value="ECO:0007669"/>
    <property type="project" value="TreeGrafter"/>
</dbReference>
<dbReference type="HAMAP" id="MF_02006">
    <property type="entry name" value="Tyr_tRNA_synth_type1"/>
    <property type="match status" value="1"/>
</dbReference>
<dbReference type="Gene3D" id="1.10.240.10">
    <property type="entry name" value="Tyrosyl-Transfer RNA Synthetase"/>
    <property type="match status" value="1"/>
</dbReference>
<comment type="subunit">
    <text evidence="8">Homodimer.</text>
</comment>
<dbReference type="InterPro" id="IPR002305">
    <property type="entry name" value="aa-tRNA-synth_Ic"/>
</dbReference>
<dbReference type="EMBL" id="AP014610">
    <property type="protein sequence ID" value="BBA18017.1"/>
    <property type="molecule type" value="Genomic_DNA"/>
</dbReference>
<reference evidence="11 12" key="1">
    <citation type="submission" date="2014-06" db="EMBL/GenBank/DDBJ databases">
        <title>Genome sequence of the intracellular symbiont Blattabacterium cuenoti, strain CPU2 from the wood feeding cockroach Cryptocercus punctulatus.</title>
        <authorList>
            <person name="Kinjo Y."/>
            <person name="Ohkuma M."/>
            <person name="Tokuda G."/>
        </authorList>
    </citation>
    <scope>NUCLEOTIDE SEQUENCE [LARGE SCALE GENOMIC DNA]</scope>
    <source>
        <strain evidence="11 12">CPU2</strain>
    </source>
</reference>
<evidence type="ECO:0000256" key="5">
    <source>
        <dbReference type="ARBA" id="ARBA00022917"/>
    </source>
</evidence>
<evidence type="ECO:0000256" key="9">
    <source>
        <dbReference type="PROSITE-ProRule" id="PRU00182"/>
    </source>
</evidence>
<dbReference type="Proteomes" id="UP000262607">
    <property type="component" value="Chromosome"/>
</dbReference>
<comment type="caution">
    <text evidence="8">Lacks conserved residue(s) required for the propagation of feature annotation.</text>
</comment>
<keyword evidence="1 8" id="KW-0436">Ligase</keyword>
<dbReference type="InterPro" id="IPR036986">
    <property type="entry name" value="S4_RNA-bd_sf"/>
</dbReference>
<protein>
    <recommendedName>
        <fullName evidence="8">Tyrosine--tRNA ligase</fullName>
        <ecNumber evidence="8">6.1.1.1</ecNumber>
    </recommendedName>
    <alternativeName>
        <fullName evidence="8">Tyrosyl-tRNA synthetase</fullName>
        <shortName evidence="8">TyrRS</shortName>
    </alternativeName>
</protein>
<dbReference type="GO" id="GO:0006437">
    <property type="term" value="P:tyrosyl-tRNA aminoacylation"/>
    <property type="evidence" value="ECO:0007669"/>
    <property type="project" value="UniProtKB-UniRule"/>
</dbReference>
<evidence type="ECO:0000256" key="1">
    <source>
        <dbReference type="ARBA" id="ARBA00022598"/>
    </source>
</evidence>
<feature type="binding site" evidence="8">
    <location>
        <position position="175"/>
    </location>
    <ligand>
        <name>L-tyrosine</name>
        <dbReference type="ChEBI" id="CHEBI:58315"/>
    </ligand>
</feature>
<dbReference type="GO" id="GO:0005524">
    <property type="term" value="F:ATP binding"/>
    <property type="evidence" value="ECO:0007669"/>
    <property type="project" value="UniProtKB-UniRule"/>
</dbReference>
<keyword evidence="4 9" id="KW-0694">RNA-binding</keyword>
<dbReference type="SUPFAM" id="SSF52374">
    <property type="entry name" value="Nucleotidylyl transferase"/>
    <property type="match status" value="1"/>
</dbReference>
<evidence type="ECO:0000256" key="4">
    <source>
        <dbReference type="ARBA" id="ARBA00022884"/>
    </source>
</evidence>
<dbReference type="InterPro" id="IPR024088">
    <property type="entry name" value="Tyr-tRNA-ligase_bac-type"/>
</dbReference>
<dbReference type="SUPFAM" id="SSF55174">
    <property type="entry name" value="Alpha-L RNA-binding motif"/>
    <property type="match status" value="1"/>
</dbReference>
<dbReference type="InterPro" id="IPR054608">
    <property type="entry name" value="SYY-like_C"/>
</dbReference>
<evidence type="ECO:0000256" key="3">
    <source>
        <dbReference type="ARBA" id="ARBA00022840"/>
    </source>
</evidence>
<feature type="binding site" evidence="8">
    <location>
        <position position="234"/>
    </location>
    <ligand>
        <name>ATP</name>
        <dbReference type="ChEBI" id="CHEBI:30616"/>
    </ligand>
</feature>
<dbReference type="AlphaFoldDB" id="A0AAD1CM76"/>
<keyword evidence="5 8" id="KW-0648">Protein biosynthesis</keyword>
<dbReference type="PANTHER" id="PTHR11766">
    <property type="entry name" value="TYROSYL-TRNA SYNTHETASE"/>
    <property type="match status" value="1"/>
</dbReference>
<dbReference type="Pfam" id="PF22421">
    <property type="entry name" value="SYY_C-terminal"/>
    <property type="match status" value="1"/>
</dbReference>
<feature type="binding site" evidence="8">
    <location>
        <position position="171"/>
    </location>
    <ligand>
        <name>L-tyrosine</name>
        <dbReference type="ChEBI" id="CHEBI:58315"/>
    </ligand>
</feature>
<organism evidence="11 12">
    <name type="scientific">Blattabacterium punctulatus CPU2</name>
    <dbReference type="NCBI Taxonomy" id="1457032"/>
    <lineage>
        <taxon>Bacteria</taxon>
        <taxon>Pseudomonadati</taxon>
        <taxon>Bacteroidota</taxon>
        <taxon>Flavobacteriia</taxon>
        <taxon>Flavobacteriales</taxon>
        <taxon>Blattabacteriaceae</taxon>
        <taxon>Blattabacterium</taxon>
    </lineage>
</organism>
<keyword evidence="8" id="KW-0963">Cytoplasm</keyword>
<keyword evidence="6 8" id="KW-0030">Aminoacyl-tRNA synthetase</keyword>